<reference evidence="1 2" key="1">
    <citation type="submission" date="2018-12" db="EMBL/GenBank/DDBJ databases">
        <title>The Batch Genome Submission of Enterobacter spp. strains.</title>
        <authorList>
            <person name="Wei L."/>
            <person name="Wu W."/>
            <person name="Lin J."/>
            <person name="Zhang X."/>
            <person name="Feng Y."/>
            <person name="Zong Z."/>
        </authorList>
    </citation>
    <scope>NUCLEOTIDE SEQUENCE [LARGE SCALE GENOMIC DNA]</scope>
    <source>
        <strain evidence="1 2">WCHEM090044</strain>
    </source>
</reference>
<proteinExistence type="predicted"/>
<dbReference type="Proteomes" id="UP000278241">
    <property type="component" value="Unassembled WGS sequence"/>
</dbReference>
<evidence type="ECO:0000313" key="2">
    <source>
        <dbReference type="Proteomes" id="UP000278241"/>
    </source>
</evidence>
<dbReference type="RefSeq" id="WP_126546313.1">
    <property type="nucleotide sequence ID" value="NZ_RXRX01000018.1"/>
</dbReference>
<evidence type="ECO:0000313" key="1">
    <source>
        <dbReference type="EMBL" id="RTN19040.1"/>
    </source>
</evidence>
<protein>
    <submittedName>
        <fullName evidence="1">Uncharacterized protein</fullName>
    </submittedName>
</protein>
<name>A0ABY0APB0_9ENTR</name>
<organism evidence="1 2">
    <name type="scientific">Enterobacter quasimori</name>
    <dbReference type="NCBI Taxonomy" id="2838947"/>
    <lineage>
        <taxon>Bacteria</taxon>
        <taxon>Pseudomonadati</taxon>
        <taxon>Pseudomonadota</taxon>
        <taxon>Gammaproteobacteria</taxon>
        <taxon>Enterobacterales</taxon>
        <taxon>Enterobacteriaceae</taxon>
        <taxon>Enterobacter</taxon>
    </lineage>
</organism>
<keyword evidence="2" id="KW-1185">Reference proteome</keyword>
<sequence length="102" mass="11915">MYNNDGLKDTLRNMRKQGSEPMMVTQSIENLMANTFRMRPNRIYIPVLKDSHPAFRFWLEKLKSNEKLPRGKYFRRYAFLKNKINAGHCVSVADASTGNCEL</sequence>
<accession>A0ABY0APB0</accession>
<gene>
    <name evidence="1" type="ORF">EKN94_20925</name>
</gene>
<comment type="caution">
    <text evidence="1">The sequence shown here is derived from an EMBL/GenBank/DDBJ whole genome shotgun (WGS) entry which is preliminary data.</text>
</comment>
<dbReference type="EMBL" id="RXRX01000018">
    <property type="protein sequence ID" value="RTN19040.1"/>
    <property type="molecule type" value="Genomic_DNA"/>
</dbReference>